<protein>
    <submittedName>
        <fullName evidence="6">4-hydroxyphenylacetate 3-monooxygenase, oxygenase component</fullName>
        <ecNumber evidence="6">1.14.14.9</ecNumber>
    </submittedName>
</protein>
<dbReference type="InterPro" id="IPR012687">
    <property type="entry name" value="HpaB_Deino-type"/>
</dbReference>
<dbReference type="Proteomes" id="UP000595691">
    <property type="component" value="Chromosome"/>
</dbReference>
<dbReference type="InterPro" id="IPR024719">
    <property type="entry name" value="HpaB/PvcC/4-BUDH_C"/>
</dbReference>
<dbReference type="PANTHER" id="PTHR36117">
    <property type="entry name" value="4-HYDROXYPHENYLACETATE 3-MONOOXYGENASE-RELATED"/>
    <property type="match status" value="1"/>
</dbReference>
<dbReference type="EC" id="1.14.14.9" evidence="6"/>
<dbReference type="SUPFAM" id="SSF47203">
    <property type="entry name" value="Acyl-CoA dehydrogenase C-terminal domain-like"/>
    <property type="match status" value="1"/>
</dbReference>
<feature type="domain" description="HpaB/PvcC/4-BUDH N-terminal" evidence="5">
    <location>
        <begin position="6"/>
        <end position="270"/>
    </location>
</feature>
<keyword evidence="3 6" id="KW-0560">Oxidoreductase</keyword>
<dbReference type="NCBIfam" id="TIGR02309">
    <property type="entry name" value="HpaB-1"/>
    <property type="match status" value="1"/>
</dbReference>
<keyword evidence="2" id="KW-0274">FAD</keyword>
<dbReference type="PIRSF" id="PIRSF000331">
    <property type="entry name" value="HpaA_HpaB"/>
    <property type="match status" value="1"/>
</dbReference>
<dbReference type="InterPro" id="IPR036250">
    <property type="entry name" value="AcylCo_DH-like_C"/>
</dbReference>
<dbReference type="Pfam" id="PF11794">
    <property type="entry name" value="HpaB_N"/>
    <property type="match status" value="1"/>
</dbReference>
<accession>A0ABX7E841</accession>
<evidence type="ECO:0000313" key="7">
    <source>
        <dbReference type="Proteomes" id="UP000595691"/>
    </source>
</evidence>
<name>A0ABX7E841_9BACI</name>
<evidence type="ECO:0000313" key="6">
    <source>
        <dbReference type="EMBL" id="QQZ11494.1"/>
    </source>
</evidence>
<dbReference type="InterPro" id="IPR009100">
    <property type="entry name" value="AcylCoA_DH/oxidase_NM_dom_sf"/>
</dbReference>
<dbReference type="InterPro" id="IPR004925">
    <property type="entry name" value="HpaB/PvcC/4-BUDH"/>
</dbReference>
<dbReference type="Gene3D" id="1.10.3140.10">
    <property type="entry name" value="4-hydroxybutyryl-coa dehydratase, domain 1"/>
    <property type="match status" value="1"/>
</dbReference>
<gene>
    <name evidence="6" type="primary">hpaB</name>
    <name evidence="6" type="ORF">I5776_09945</name>
</gene>
<evidence type="ECO:0000256" key="2">
    <source>
        <dbReference type="ARBA" id="ARBA00022827"/>
    </source>
</evidence>
<feature type="domain" description="HpaB/PvcC/4-BUDH C-terminal" evidence="4">
    <location>
        <begin position="279"/>
        <end position="475"/>
    </location>
</feature>
<evidence type="ECO:0000259" key="4">
    <source>
        <dbReference type="Pfam" id="PF03241"/>
    </source>
</evidence>
<keyword evidence="7" id="KW-1185">Reference proteome</keyword>
<dbReference type="EMBL" id="CP065425">
    <property type="protein sequence ID" value="QQZ11494.1"/>
    <property type="molecule type" value="Genomic_DNA"/>
</dbReference>
<dbReference type="Gene3D" id="2.40.110.10">
    <property type="entry name" value="Butyryl-CoA Dehydrogenase, subunit A, domain 2"/>
    <property type="match status" value="1"/>
</dbReference>
<evidence type="ECO:0000256" key="3">
    <source>
        <dbReference type="ARBA" id="ARBA00023002"/>
    </source>
</evidence>
<evidence type="ECO:0000259" key="5">
    <source>
        <dbReference type="Pfam" id="PF11794"/>
    </source>
</evidence>
<dbReference type="Pfam" id="PF03241">
    <property type="entry name" value="HpaB"/>
    <property type="match status" value="1"/>
</dbReference>
<dbReference type="SUPFAM" id="SSF56645">
    <property type="entry name" value="Acyl-CoA dehydrogenase NM domain-like"/>
    <property type="match status" value="1"/>
</dbReference>
<dbReference type="Gene3D" id="1.20.140.10">
    <property type="entry name" value="Butyryl-CoA Dehydrogenase, subunit A, domain 3"/>
    <property type="match status" value="1"/>
</dbReference>
<keyword evidence="1" id="KW-0285">Flavoprotein</keyword>
<sequence>MLTVLGKDYISRIDNLNNEVWIDGKKIDGKISQHPAFKGVLKSKAALYDLSNANKETFTFTSHITNSEVNFAFKQPKTKKDLERRFVATKEWAQSNLGLLGRSPDYVNTGIMALGVANSIFHEDKKNYDKNIFNIYKMAMENDLSFTHTFINPQVNRSIGYYEDSDKIIAAKVIRETSDGIIVKGARLLATQGGITDEVLVLPSGGNFIEDAYVYAFSIPSNTPGLKFICRESFVNGESNFDYPLGSKFEEMDSIVVFDEVLVPWERVFLYKNLEIACNMFSETKFNTMLLFQAITRMIVKTEFILGLAETIVHSINIIEYQHVKDKLSEVISTLEIMKSLHLSSRFHSTLDHFNTMVPDYKPLNVAIYYYPRIYPRLIEIIQLLGGSGMILLPTEEQFQSPISSYLENYLQATNVNATDRVKLFRLAWDLCMSSFGTRQTQFERFFFGDPVRMGMGLYNSYPKESYVKLINDFLN</sequence>
<dbReference type="GO" id="GO:0052881">
    <property type="term" value="F:4-hydroxyphenylacetate 3-monooxygenase activity"/>
    <property type="evidence" value="ECO:0007669"/>
    <property type="project" value="UniProtKB-EC"/>
</dbReference>
<dbReference type="InterPro" id="IPR024674">
    <property type="entry name" value="HpaB/PvcC/4-BUDH_N"/>
</dbReference>
<dbReference type="PANTHER" id="PTHR36117:SF3">
    <property type="entry name" value="4-HYDROXYPHENYLACETATE 3-MONOOXYGENASE-RELATED"/>
    <property type="match status" value="1"/>
</dbReference>
<proteinExistence type="predicted"/>
<organism evidence="6 7">
    <name type="scientific">Heyndrickxia vini</name>
    <dbReference type="NCBI Taxonomy" id="1476025"/>
    <lineage>
        <taxon>Bacteria</taxon>
        <taxon>Bacillati</taxon>
        <taxon>Bacillota</taxon>
        <taxon>Bacilli</taxon>
        <taxon>Bacillales</taxon>
        <taxon>Bacillaceae</taxon>
        <taxon>Heyndrickxia</taxon>
    </lineage>
</organism>
<reference evidence="6 7" key="1">
    <citation type="submission" date="2020-11" db="EMBL/GenBank/DDBJ databases">
        <title>Taxonomic evaluation of the Bacillus sporothermodurans group of bacteria based on whole genome sequences.</title>
        <authorList>
            <person name="Fiedler G."/>
            <person name="Herbstmann A.-D."/>
            <person name="Doll E."/>
            <person name="Wenning M."/>
            <person name="Brinks E."/>
            <person name="Kabisch J."/>
            <person name="Breitenwieser F."/>
            <person name="Lappann M."/>
            <person name="Boehnlein C."/>
            <person name="Franz C."/>
        </authorList>
    </citation>
    <scope>NUCLEOTIDE SEQUENCE [LARGE SCALE GENOMIC DNA]</scope>
    <source>
        <strain evidence="6 7">JCM 19841</strain>
    </source>
</reference>
<evidence type="ECO:0000256" key="1">
    <source>
        <dbReference type="ARBA" id="ARBA00022630"/>
    </source>
</evidence>
<dbReference type="InterPro" id="IPR046373">
    <property type="entry name" value="Acyl-CoA_Oxase/DH_mid-dom_sf"/>
</dbReference>